<dbReference type="InterPro" id="IPR007280">
    <property type="entry name" value="Peptidase_C_arc/bac"/>
</dbReference>
<gene>
    <name evidence="2" type="ORF">Ana3638_24215</name>
</gene>
<evidence type="ECO:0000313" key="2">
    <source>
        <dbReference type="EMBL" id="QHQ63495.1"/>
    </source>
</evidence>
<protein>
    <recommendedName>
        <fullName evidence="1">Peptidase C-terminal archaeal/bacterial domain-containing protein</fullName>
    </recommendedName>
</protein>
<dbReference type="Gene3D" id="2.60.120.380">
    <property type="match status" value="2"/>
</dbReference>
<dbReference type="SUPFAM" id="SSF89260">
    <property type="entry name" value="Collagen-binding domain"/>
    <property type="match status" value="2"/>
</dbReference>
<organism evidence="2 3">
    <name type="scientific">Anaerocolumna sedimenticola</name>
    <dbReference type="NCBI Taxonomy" id="2696063"/>
    <lineage>
        <taxon>Bacteria</taxon>
        <taxon>Bacillati</taxon>
        <taxon>Bacillota</taxon>
        <taxon>Clostridia</taxon>
        <taxon>Lachnospirales</taxon>
        <taxon>Lachnospiraceae</taxon>
        <taxon>Anaerocolumna</taxon>
    </lineage>
</organism>
<name>A0A6P1TVQ2_9FIRM</name>
<sequence length="238" mass="26009">MDEAPDNYMFAFASQFINGNDRTLKDKTWVCSGNTDTQKPIYYKFTAPKTGSVTVNVESEYSSYVTLLNSSKKALSDKTYYLSSTGKVCFAVSKGTYYLKVDSSSELFRVKYTFKAISDVSGTTKTKAKSLTAGKSLAGVVTATDKTGKVDWYKITLTKTQAVKITFTGSVSSGNVKLEFYGGGISGSITETLDTVEEDASFAAETWTSTKLPKGTYYIKITKGTKNTSGFYNIKLNK</sequence>
<dbReference type="RefSeq" id="WP_161840307.1">
    <property type="nucleotide sequence ID" value="NZ_CP048000.1"/>
</dbReference>
<evidence type="ECO:0000313" key="3">
    <source>
        <dbReference type="Proteomes" id="UP000464314"/>
    </source>
</evidence>
<feature type="domain" description="Peptidase C-terminal archaeal/bacterial" evidence="1">
    <location>
        <begin position="150"/>
        <end position="222"/>
    </location>
</feature>
<proteinExistence type="predicted"/>
<dbReference type="AlphaFoldDB" id="A0A6P1TVQ2"/>
<evidence type="ECO:0000259" key="1">
    <source>
        <dbReference type="Pfam" id="PF04151"/>
    </source>
</evidence>
<keyword evidence="3" id="KW-1185">Reference proteome</keyword>
<dbReference type="EMBL" id="CP048000">
    <property type="protein sequence ID" value="QHQ63495.1"/>
    <property type="molecule type" value="Genomic_DNA"/>
</dbReference>
<dbReference type="Proteomes" id="UP000464314">
    <property type="component" value="Chromosome"/>
</dbReference>
<dbReference type="KEGG" id="anr:Ana3638_24215"/>
<accession>A0A6P1TVQ2</accession>
<reference evidence="2 3" key="1">
    <citation type="submission" date="2020-01" db="EMBL/GenBank/DDBJ databases">
        <title>Genome analysis of Anaerocolumna sp. CBA3638.</title>
        <authorList>
            <person name="Kim J."/>
            <person name="Roh S.W."/>
        </authorList>
    </citation>
    <scope>NUCLEOTIDE SEQUENCE [LARGE SCALE GENOMIC DNA]</scope>
    <source>
        <strain evidence="2 3">CBA3638</strain>
    </source>
</reference>
<dbReference type="Pfam" id="PF04151">
    <property type="entry name" value="PPC"/>
    <property type="match status" value="1"/>
</dbReference>